<protein>
    <submittedName>
        <fullName evidence="1">Uncharacterized protein</fullName>
    </submittedName>
</protein>
<reference evidence="1" key="1">
    <citation type="journal article" date="2015" name="Front. Microbiol.">
        <title>Combining genomic sequencing methods to explore viral diversity and reveal potential virus-host interactions.</title>
        <authorList>
            <person name="Chow C.E."/>
            <person name="Winget D.M."/>
            <person name="White R.A.III."/>
            <person name="Hallam S.J."/>
            <person name="Suttle C.A."/>
        </authorList>
    </citation>
    <scope>NUCLEOTIDE SEQUENCE</scope>
    <source>
        <strain evidence="1">Oxic1_1</strain>
    </source>
</reference>
<accession>A0A0F7L851</accession>
<name>A0A0F7L851_9VIRU</name>
<dbReference type="EMBL" id="KR029596">
    <property type="protein sequence ID" value="AKH47592.1"/>
    <property type="molecule type" value="Genomic_DNA"/>
</dbReference>
<proteinExistence type="predicted"/>
<organism evidence="1">
    <name type="scientific">uncultured marine virus</name>
    <dbReference type="NCBI Taxonomy" id="186617"/>
    <lineage>
        <taxon>Viruses</taxon>
        <taxon>environmental samples</taxon>
    </lineage>
</organism>
<reference evidence="1" key="2">
    <citation type="submission" date="2015-03" db="EMBL/GenBank/DDBJ databases">
        <authorList>
            <person name="Chow C.-E.T."/>
            <person name="Winget D.M."/>
            <person name="White R.A.III."/>
            <person name="Hallam S.J."/>
            <person name="Suttle C.A."/>
        </authorList>
    </citation>
    <scope>NUCLEOTIDE SEQUENCE</scope>
    <source>
        <strain evidence="1">Oxic1_1</strain>
    </source>
</reference>
<evidence type="ECO:0000313" key="1">
    <source>
        <dbReference type="EMBL" id="AKH47592.1"/>
    </source>
</evidence>
<sequence>MRASYRGFWVFRHNSPSERRSQGSAWAGRALRRQHERSQFIRYLQRQELRCNPAVWSRGR</sequence>